<reference evidence="2" key="1">
    <citation type="journal article" date="2023" name="Science">
        <title>Genome structures resolve the early diversification of teleost fishes.</title>
        <authorList>
            <person name="Parey E."/>
            <person name="Louis A."/>
            <person name="Montfort J."/>
            <person name="Bouchez O."/>
            <person name="Roques C."/>
            <person name="Iampietro C."/>
            <person name="Lluch J."/>
            <person name="Castinel A."/>
            <person name="Donnadieu C."/>
            <person name="Desvignes T."/>
            <person name="Floi Bucao C."/>
            <person name="Jouanno E."/>
            <person name="Wen M."/>
            <person name="Mejri S."/>
            <person name="Dirks R."/>
            <person name="Jansen H."/>
            <person name="Henkel C."/>
            <person name="Chen W.J."/>
            <person name="Zahm M."/>
            <person name="Cabau C."/>
            <person name="Klopp C."/>
            <person name="Thompson A.W."/>
            <person name="Robinson-Rechavi M."/>
            <person name="Braasch I."/>
            <person name="Lecointre G."/>
            <person name="Bobe J."/>
            <person name="Postlethwait J.H."/>
            <person name="Berthelot C."/>
            <person name="Roest Crollius H."/>
            <person name="Guiguen Y."/>
        </authorList>
    </citation>
    <scope>NUCLEOTIDE SEQUENCE</scope>
    <source>
        <strain evidence="2">NC1722</strain>
    </source>
</reference>
<sequence length="272" mass="29702">MADYARRPGSKRAPTAACQHAKPVTHTQVGQWVSVVTVPLTGLVLRSTYSLSRESFCISFHQARRFRVTLSVFWLRTQSPLFPMLRLPFLNITTANSTGFSSNHNILDFTVGCIVSQRAALLSLGREGRDGSNPVTARVTVDSAPEVGRGALKAAGTERRSGSGLSGAVAARAEEREPCDQDIHDSDNLISGRAHISPSTWSLNRGEAARSQPHILSHKGALPKPQCQWGIKATWHQVPWVTEGVDFKGNLEGSLRSHAVSLQRRNSQEFSL</sequence>
<feature type="region of interest" description="Disordered" evidence="1">
    <location>
        <begin position="153"/>
        <end position="177"/>
    </location>
</feature>
<accession>A0AAD7SS71</accession>
<dbReference type="Proteomes" id="UP001221898">
    <property type="component" value="Unassembled WGS sequence"/>
</dbReference>
<proteinExistence type="predicted"/>
<name>A0AAD7SS71_9TELE</name>
<protein>
    <submittedName>
        <fullName evidence="2">Uncharacterized protein</fullName>
    </submittedName>
</protein>
<gene>
    <name evidence="2" type="ORF">AAFF_G00269110</name>
</gene>
<dbReference type="EMBL" id="JAINUG010000037">
    <property type="protein sequence ID" value="KAJ8407867.1"/>
    <property type="molecule type" value="Genomic_DNA"/>
</dbReference>
<evidence type="ECO:0000256" key="1">
    <source>
        <dbReference type="SAM" id="MobiDB-lite"/>
    </source>
</evidence>
<organism evidence="2 3">
    <name type="scientific">Aldrovandia affinis</name>
    <dbReference type="NCBI Taxonomy" id="143900"/>
    <lineage>
        <taxon>Eukaryota</taxon>
        <taxon>Metazoa</taxon>
        <taxon>Chordata</taxon>
        <taxon>Craniata</taxon>
        <taxon>Vertebrata</taxon>
        <taxon>Euteleostomi</taxon>
        <taxon>Actinopterygii</taxon>
        <taxon>Neopterygii</taxon>
        <taxon>Teleostei</taxon>
        <taxon>Notacanthiformes</taxon>
        <taxon>Halosauridae</taxon>
        <taxon>Aldrovandia</taxon>
    </lineage>
</organism>
<evidence type="ECO:0000313" key="3">
    <source>
        <dbReference type="Proteomes" id="UP001221898"/>
    </source>
</evidence>
<evidence type="ECO:0000313" key="2">
    <source>
        <dbReference type="EMBL" id="KAJ8407867.1"/>
    </source>
</evidence>
<comment type="caution">
    <text evidence="2">The sequence shown here is derived from an EMBL/GenBank/DDBJ whole genome shotgun (WGS) entry which is preliminary data.</text>
</comment>
<dbReference type="AlphaFoldDB" id="A0AAD7SS71"/>
<keyword evidence="3" id="KW-1185">Reference proteome</keyword>